<dbReference type="OrthoDB" id="3492129at2759"/>
<protein>
    <submittedName>
        <fullName evidence="2">Uncharacterized protein</fullName>
    </submittedName>
</protein>
<gene>
    <name evidence="2" type="ORF">DL546_003365</name>
</gene>
<feature type="compositionally biased region" description="Pro residues" evidence="1">
    <location>
        <begin position="88"/>
        <end position="101"/>
    </location>
</feature>
<dbReference type="EMBL" id="QVQW01000039">
    <property type="protein sequence ID" value="RKU43710.1"/>
    <property type="molecule type" value="Genomic_DNA"/>
</dbReference>
<feature type="compositionally biased region" description="Basic and acidic residues" evidence="1">
    <location>
        <begin position="57"/>
        <end position="74"/>
    </location>
</feature>
<sequence length="463" mass="51903">MDTQTRRLSLQTKFTDYRNLGGYPRSAFTVAYSPYSPSPATPRYLQREDASSPLRVDPNRRHGVDDTDPRRRAESPPPYRRKGQESPSPYPRSGPLSPPPHFAAKDQEHDHSRMLPPITEHGRRAASRPGWPGPSASLTQARRSAGMPIPRHLSLSAESPRERTIVDETRSLLLTGLHPSHLRSVAAVSTPRDRRLSHPVTPLAARRRSYYAARDLRERRDYLAYGHLEGDPLEADCLVAAFALRRNSRTPSTSEDGDKAKTDDKDEQAEVVKKDKTDRVTIRVRVHPRDVHRQPFLMQRSLDIEELRGTIPEPPPTPMTGKPPMSASLAVPQQEDRRKSADMLSPAEAETPGLRDTSRRTSSASDKGKDGGPDSLDRDLFRRAKAVPMHLDIARESLPVLAVLMMTGYIRKGDIIDLPMPHPEVWPQTVAYVYTPERIELTEPIKENILYLGGKAAEVSVAR</sequence>
<feature type="compositionally biased region" description="Basic and acidic residues" evidence="1">
    <location>
        <begin position="103"/>
        <end position="113"/>
    </location>
</feature>
<feature type="region of interest" description="Disordered" evidence="1">
    <location>
        <begin position="248"/>
        <end position="275"/>
    </location>
</feature>
<reference evidence="2 3" key="1">
    <citation type="submission" date="2018-08" db="EMBL/GenBank/DDBJ databases">
        <title>Draft genome of the lignicolous fungus Coniochaeta pulveracea.</title>
        <authorList>
            <person name="Borstlap C.J."/>
            <person name="De Witt R.N."/>
            <person name="Botha A."/>
            <person name="Volschenk H."/>
        </authorList>
    </citation>
    <scope>NUCLEOTIDE SEQUENCE [LARGE SCALE GENOMIC DNA]</scope>
    <source>
        <strain evidence="2 3">CAB683</strain>
    </source>
</reference>
<evidence type="ECO:0000313" key="2">
    <source>
        <dbReference type="EMBL" id="RKU43710.1"/>
    </source>
</evidence>
<comment type="caution">
    <text evidence="2">The sequence shown here is derived from an EMBL/GenBank/DDBJ whole genome shotgun (WGS) entry which is preliminary data.</text>
</comment>
<proteinExistence type="predicted"/>
<feature type="region of interest" description="Disordered" evidence="1">
    <location>
        <begin position="308"/>
        <end position="377"/>
    </location>
</feature>
<feature type="compositionally biased region" description="Basic and acidic residues" evidence="1">
    <location>
        <begin position="366"/>
        <end position="377"/>
    </location>
</feature>
<organism evidence="2 3">
    <name type="scientific">Coniochaeta pulveracea</name>
    <dbReference type="NCBI Taxonomy" id="177199"/>
    <lineage>
        <taxon>Eukaryota</taxon>
        <taxon>Fungi</taxon>
        <taxon>Dikarya</taxon>
        <taxon>Ascomycota</taxon>
        <taxon>Pezizomycotina</taxon>
        <taxon>Sordariomycetes</taxon>
        <taxon>Sordariomycetidae</taxon>
        <taxon>Coniochaetales</taxon>
        <taxon>Coniochaetaceae</taxon>
        <taxon>Coniochaeta</taxon>
    </lineage>
</organism>
<accession>A0A420Y7F9</accession>
<dbReference type="Proteomes" id="UP000275385">
    <property type="component" value="Unassembled WGS sequence"/>
</dbReference>
<evidence type="ECO:0000256" key="1">
    <source>
        <dbReference type="SAM" id="MobiDB-lite"/>
    </source>
</evidence>
<name>A0A420Y7F9_9PEZI</name>
<dbReference type="AlphaFoldDB" id="A0A420Y7F9"/>
<evidence type="ECO:0000313" key="3">
    <source>
        <dbReference type="Proteomes" id="UP000275385"/>
    </source>
</evidence>
<feature type="compositionally biased region" description="Basic and acidic residues" evidence="1">
    <location>
        <begin position="256"/>
        <end position="275"/>
    </location>
</feature>
<feature type="region of interest" description="Disordered" evidence="1">
    <location>
        <begin position="17"/>
        <end position="143"/>
    </location>
</feature>
<keyword evidence="3" id="KW-1185">Reference proteome</keyword>